<comment type="caution">
    <text evidence="1">The sequence shown here is derived from an EMBL/GenBank/DDBJ whole genome shotgun (WGS) entry which is preliminary data.</text>
</comment>
<evidence type="ECO:0000313" key="1">
    <source>
        <dbReference type="EMBL" id="GGL63709.1"/>
    </source>
</evidence>
<proteinExistence type="predicted"/>
<sequence length="55" mass="6176">MGLFRDIGRNYEEFKQEVRETADESAEFRCTACDAAVHTDTDTCPECGADAVDER</sequence>
<keyword evidence="2" id="KW-1185">Reference proteome</keyword>
<dbReference type="AlphaFoldDB" id="A0A830FN87"/>
<dbReference type="OrthoDB" id="204979at2157"/>
<reference evidence="1" key="2">
    <citation type="submission" date="2020-09" db="EMBL/GenBank/DDBJ databases">
        <authorList>
            <person name="Sun Q."/>
            <person name="Ohkuma M."/>
        </authorList>
    </citation>
    <scope>NUCLEOTIDE SEQUENCE</scope>
    <source>
        <strain evidence="1">JCM 19596</strain>
    </source>
</reference>
<accession>A0A830FN87</accession>
<protein>
    <recommendedName>
        <fullName evidence="3">Small CPxCG-related zinc finger protein</fullName>
    </recommendedName>
</protein>
<dbReference type="EMBL" id="BMPG01000002">
    <property type="protein sequence ID" value="GGL63709.1"/>
    <property type="molecule type" value="Genomic_DNA"/>
</dbReference>
<name>A0A830FN87_9EURY</name>
<reference evidence="1" key="1">
    <citation type="journal article" date="2014" name="Int. J. Syst. Evol. Microbiol.">
        <title>Complete genome sequence of Corynebacterium casei LMG S-19264T (=DSM 44701T), isolated from a smear-ripened cheese.</title>
        <authorList>
            <consortium name="US DOE Joint Genome Institute (JGI-PGF)"/>
            <person name="Walter F."/>
            <person name="Albersmeier A."/>
            <person name="Kalinowski J."/>
            <person name="Ruckert C."/>
        </authorList>
    </citation>
    <scope>NUCLEOTIDE SEQUENCE</scope>
    <source>
        <strain evidence="1">JCM 19596</strain>
    </source>
</reference>
<dbReference type="RefSeq" id="WP_188978863.1">
    <property type="nucleotide sequence ID" value="NZ_BMPG01000002.1"/>
</dbReference>
<dbReference type="Proteomes" id="UP000607197">
    <property type="component" value="Unassembled WGS sequence"/>
</dbReference>
<gene>
    <name evidence="1" type="ORF">GCM10009039_22030</name>
</gene>
<organism evidence="1 2">
    <name type="scientific">Halocalculus aciditolerans</name>
    <dbReference type="NCBI Taxonomy" id="1383812"/>
    <lineage>
        <taxon>Archaea</taxon>
        <taxon>Methanobacteriati</taxon>
        <taxon>Methanobacteriota</taxon>
        <taxon>Stenosarchaea group</taxon>
        <taxon>Halobacteria</taxon>
        <taxon>Halobacteriales</taxon>
        <taxon>Halobacteriaceae</taxon>
        <taxon>Halocalculus</taxon>
    </lineage>
</organism>
<evidence type="ECO:0008006" key="3">
    <source>
        <dbReference type="Google" id="ProtNLM"/>
    </source>
</evidence>
<evidence type="ECO:0000313" key="2">
    <source>
        <dbReference type="Proteomes" id="UP000607197"/>
    </source>
</evidence>